<evidence type="ECO:0000313" key="3">
    <source>
        <dbReference type="EMBL" id="KJB11557.1"/>
    </source>
</evidence>
<dbReference type="Proteomes" id="UP000032304">
    <property type="component" value="Chromosome 1"/>
</dbReference>
<gene>
    <name evidence="3" type="ORF">B456_001G265600</name>
</gene>
<dbReference type="STRING" id="29730.A0A0D2M3L1"/>
<dbReference type="InterPro" id="IPR051504">
    <property type="entry name" value="Plant_metabolite_acyltrans"/>
</dbReference>
<protein>
    <recommendedName>
        <fullName evidence="5">Phenolic glucoside malonyltransferase 1-like</fullName>
    </recommendedName>
</protein>
<proteinExistence type="predicted"/>
<evidence type="ECO:0008006" key="5">
    <source>
        <dbReference type="Google" id="ProtNLM"/>
    </source>
</evidence>
<accession>A0A0D2M3L1</accession>
<evidence type="ECO:0000256" key="1">
    <source>
        <dbReference type="ARBA" id="ARBA00022679"/>
    </source>
</evidence>
<dbReference type="InterPro" id="IPR023213">
    <property type="entry name" value="CAT-like_dom_sf"/>
</dbReference>
<dbReference type="GO" id="GO:0016747">
    <property type="term" value="F:acyltransferase activity, transferring groups other than amino-acyl groups"/>
    <property type="evidence" value="ECO:0007669"/>
    <property type="project" value="UniProtKB-ARBA"/>
</dbReference>
<dbReference type="EMBL" id="CM001740">
    <property type="protein sequence ID" value="KJB11557.1"/>
    <property type="molecule type" value="Genomic_DNA"/>
</dbReference>
<dbReference type="SUPFAM" id="SSF52777">
    <property type="entry name" value="CoA-dependent acyltransferases"/>
    <property type="match status" value="1"/>
</dbReference>
<dbReference type="eggNOG" id="ENOG502QV7U">
    <property type="taxonomic scope" value="Eukaryota"/>
</dbReference>
<keyword evidence="4" id="KW-1185">Reference proteome</keyword>
<keyword evidence="1" id="KW-0808">Transferase</keyword>
<evidence type="ECO:0000313" key="4">
    <source>
        <dbReference type="Proteomes" id="UP000032304"/>
    </source>
</evidence>
<dbReference type="Pfam" id="PF02458">
    <property type="entry name" value="Transferase"/>
    <property type="match status" value="1"/>
</dbReference>
<dbReference type="OMA" id="CDIFWFK"/>
<sequence length="472" mass="52228">MDMVFHNQRNRMEILEVTQVAPTSNSPESTTEFRLPLTFCDIFWFKLPPVERLFFYQLDELTPACFNSVILPKLKRSLSLTLVHYLPLAGNLKWPPNEPKPIILYTPNDGVSLTVAHSDADFNILSSDGVYDAAELHPLKPDLVTSDVSSSAIAVQLTLFPNKGFCIGITAHHAVLDGQTTTMFIKSWAYICKQGNEENSPLPPELTPFFDRSVVKGPDGLDMLYLNQWLASSGSDSDTSKKSLKITTSAGGGAASDLVRATFEITREDFKKLRERVLPKLSDSGKEVHLSTFVLSFAYVTTCMVKARGGDGDRKVAFAFTADCRPRLNPPVSQNYFGNCNRPKFEVAKARDFLDENGFVFAVQKASGMVKALMERWVLEGMEKILSDCFDVLKEASESKLQIISVAGSPRFGVYGTDFGWGKPHKVVIVSIDKSGAISMAESRDGSGGVEIGLALHKHEMNNFSWLFPRCV</sequence>
<name>A0A0D2M3L1_GOSRA</name>
<dbReference type="Gramene" id="KJB11557">
    <property type="protein sequence ID" value="KJB11557"/>
    <property type="gene ID" value="B456_001G265600"/>
</dbReference>
<evidence type="ECO:0000256" key="2">
    <source>
        <dbReference type="ARBA" id="ARBA00023315"/>
    </source>
</evidence>
<dbReference type="AlphaFoldDB" id="A0A0D2M3L1"/>
<reference evidence="3 4" key="1">
    <citation type="journal article" date="2012" name="Nature">
        <title>Repeated polyploidization of Gossypium genomes and the evolution of spinnable cotton fibres.</title>
        <authorList>
            <person name="Paterson A.H."/>
            <person name="Wendel J.F."/>
            <person name="Gundlach H."/>
            <person name="Guo H."/>
            <person name="Jenkins J."/>
            <person name="Jin D."/>
            <person name="Llewellyn D."/>
            <person name="Showmaker K.C."/>
            <person name="Shu S."/>
            <person name="Udall J."/>
            <person name="Yoo M.J."/>
            <person name="Byers R."/>
            <person name="Chen W."/>
            <person name="Doron-Faigenboim A."/>
            <person name="Duke M.V."/>
            <person name="Gong L."/>
            <person name="Grimwood J."/>
            <person name="Grover C."/>
            <person name="Grupp K."/>
            <person name="Hu G."/>
            <person name="Lee T.H."/>
            <person name="Li J."/>
            <person name="Lin L."/>
            <person name="Liu T."/>
            <person name="Marler B.S."/>
            <person name="Page J.T."/>
            <person name="Roberts A.W."/>
            <person name="Romanel E."/>
            <person name="Sanders W.S."/>
            <person name="Szadkowski E."/>
            <person name="Tan X."/>
            <person name="Tang H."/>
            <person name="Xu C."/>
            <person name="Wang J."/>
            <person name="Wang Z."/>
            <person name="Zhang D."/>
            <person name="Zhang L."/>
            <person name="Ashrafi H."/>
            <person name="Bedon F."/>
            <person name="Bowers J.E."/>
            <person name="Brubaker C.L."/>
            <person name="Chee P.W."/>
            <person name="Das S."/>
            <person name="Gingle A.R."/>
            <person name="Haigler C.H."/>
            <person name="Harker D."/>
            <person name="Hoffmann L.V."/>
            <person name="Hovav R."/>
            <person name="Jones D.C."/>
            <person name="Lemke C."/>
            <person name="Mansoor S."/>
            <person name="ur Rahman M."/>
            <person name="Rainville L.N."/>
            <person name="Rambani A."/>
            <person name="Reddy U.K."/>
            <person name="Rong J.K."/>
            <person name="Saranga Y."/>
            <person name="Scheffler B.E."/>
            <person name="Scheffler J.A."/>
            <person name="Stelly D.M."/>
            <person name="Triplett B.A."/>
            <person name="Van Deynze A."/>
            <person name="Vaslin M.F."/>
            <person name="Waghmare V.N."/>
            <person name="Walford S.A."/>
            <person name="Wright R.J."/>
            <person name="Zaki E.A."/>
            <person name="Zhang T."/>
            <person name="Dennis E.S."/>
            <person name="Mayer K.F."/>
            <person name="Peterson D.G."/>
            <person name="Rokhsar D.S."/>
            <person name="Wang X."/>
            <person name="Schmutz J."/>
        </authorList>
    </citation>
    <scope>NUCLEOTIDE SEQUENCE [LARGE SCALE GENOMIC DNA]</scope>
</reference>
<dbReference type="PANTHER" id="PTHR31625">
    <property type="match status" value="1"/>
</dbReference>
<dbReference type="Gene3D" id="3.30.559.10">
    <property type="entry name" value="Chloramphenicol acetyltransferase-like domain"/>
    <property type="match status" value="2"/>
</dbReference>
<keyword evidence="2" id="KW-0012">Acyltransferase</keyword>
<organism evidence="3 4">
    <name type="scientific">Gossypium raimondii</name>
    <name type="common">Peruvian cotton</name>
    <name type="synonym">Gossypium klotzschianum subsp. raimondii</name>
    <dbReference type="NCBI Taxonomy" id="29730"/>
    <lineage>
        <taxon>Eukaryota</taxon>
        <taxon>Viridiplantae</taxon>
        <taxon>Streptophyta</taxon>
        <taxon>Embryophyta</taxon>
        <taxon>Tracheophyta</taxon>
        <taxon>Spermatophyta</taxon>
        <taxon>Magnoliopsida</taxon>
        <taxon>eudicotyledons</taxon>
        <taxon>Gunneridae</taxon>
        <taxon>Pentapetalae</taxon>
        <taxon>rosids</taxon>
        <taxon>malvids</taxon>
        <taxon>Malvales</taxon>
        <taxon>Malvaceae</taxon>
        <taxon>Malvoideae</taxon>
        <taxon>Gossypium</taxon>
    </lineage>
</organism>